<dbReference type="EMBL" id="CAKMRJ010005745">
    <property type="protein sequence ID" value="CAH1454097.1"/>
    <property type="molecule type" value="Genomic_DNA"/>
</dbReference>
<accession>A0AAU9PWW2</accession>
<evidence type="ECO:0000313" key="1">
    <source>
        <dbReference type="EMBL" id="CAH1454097.1"/>
    </source>
</evidence>
<dbReference type="AlphaFoldDB" id="A0AAU9PWW2"/>
<dbReference type="Proteomes" id="UP001157418">
    <property type="component" value="Unassembled WGS sequence"/>
</dbReference>
<protein>
    <submittedName>
        <fullName evidence="1">Uncharacterized protein</fullName>
    </submittedName>
</protein>
<name>A0AAU9PWW2_9ASTR</name>
<keyword evidence="2" id="KW-1185">Reference proteome</keyword>
<sequence>MLLFARSEMQTKIAQLEHSLKEVTEEKIVLMGKFMGLERDKVSLSVVVGQLKHENEGLSIQLKSVARDLLEKDRPVEEKAGVVECLEEVLSGVVDQVLESKEFGCGVKRFPNACVDAGKALGVHEAKELVQGVAIWKIFLKYRWIVRLLWMRL</sequence>
<comment type="caution">
    <text evidence="1">The sequence shown here is derived from an EMBL/GenBank/DDBJ whole genome shotgun (WGS) entry which is preliminary data.</text>
</comment>
<reference evidence="1 2" key="1">
    <citation type="submission" date="2022-01" db="EMBL/GenBank/DDBJ databases">
        <authorList>
            <person name="Xiong W."/>
            <person name="Schranz E."/>
        </authorList>
    </citation>
    <scope>NUCLEOTIDE SEQUENCE [LARGE SCALE GENOMIC DNA]</scope>
</reference>
<proteinExistence type="predicted"/>
<gene>
    <name evidence="1" type="ORF">LVIROSA_LOCUS39291</name>
</gene>
<evidence type="ECO:0000313" key="2">
    <source>
        <dbReference type="Proteomes" id="UP001157418"/>
    </source>
</evidence>
<organism evidence="1 2">
    <name type="scientific">Lactuca virosa</name>
    <dbReference type="NCBI Taxonomy" id="75947"/>
    <lineage>
        <taxon>Eukaryota</taxon>
        <taxon>Viridiplantae</taxon>
        <taxon>Streptophyta</taxon>
        <taxon>Embryophyta</taxon>
        <taxon>Tracheophyta</taxon>
        <taxon>Spermatophyta</taxon>
        <taxon>Magnoliopsida</taxon>
        <taxon>eudicotyledons</taxon>
        <taxon>Gunneridae</taxon>
        <taxon>Pentapetalae</taxon>
        <taxon>asterids</taxon>
        <taxon>campanulids</taxon>
        <taxon>Asterales</taxon>
        <taxon>Asteraceae</taxon>
        <taxon>Cichorioideae</taxon>
        <taxon>Cichorieae</taxon>
        <taxon>Lactucinae</taxon>
        <taxon>Lactuca</taxon>
    </lineage>
</organism>